<dbReference type="Proteomes" id="UP000009131">
    <property type="component" value="Unassembled WGS sequence"/>
</dbReference>
<dbReference type="Pfam" id="PF08561">
    <property type="entry name" value="Ribosomal_L37"/>
    <property type="match status" value="1"/>
</dbReference>
<name>G7DZC1_MIXOS</name>
<proteinExistence type="inferred from homology"/>
<dbReference type="GO" id="GO:0003735">
    <property type="term" value="F:structural constituent of ribosome"/>
    <property type="evidence" value="ECO:0007669"/>
    <property type="project" value="TreeGrafter"/>
</dbReference>
<feature type="compositionally biased region" description="Basic and acidic residues" evidence="8">
    <location>
        <begin position="154"/>
        <end position="180"/>
    </location>
</feature>
<comment type="subcellular location">
    <subcellularLocation>
        <location evidence="1">Mitochondrion</location>
    </subcellularLocation>
</comment>
<evidence type="ECO:0000256" key="2">
    <source>
        <dbReference type="ARBA" id="ARBA00022946"/>
    </source>
</evidence>
<dbReference type="AlphaFoldDB" id="G7DZC1"/>
<accession>G7DZC1</accession>
<dbReference type="PANTHER" id="PTHR28595">
    <property type="entry name" value="39S RIBOSOMAL PROTEIN L54, MITOCHONDRIAL"/>
    <property type="match status" value="1"/>
</dbReference>
<organism evidence="9 10">
    <name type="scientific">Mixia osmundae (strain CBS 9802 / IAM 14324 / JCM 22182 / KY 12970)</name>
    <dbReference type="NCBI Taxonomy" id="764103"/>
    <lineage>
        <taxon>Eukaryota</taxon>
        <taxon>Fungi</taxon>
        <taxon>Dikarya</taxon>
        <taxon>Basidiomycota</taxon>
        <taxon>Pucciniomycotina</taxon>
        <taxon>Mixiomycetes</taxon>
        <taxon>Mixiales</taxon>
        <taxon>Mixiaceae</taxon>
        <taxon>Mixia</taxon>
    </lineage>
</organism>
<protein>
    <recommendedName>
        <fullName evidence="7">Large ribosomal subunit protein mL54</fullName>
    </recommendedName>
</protein>
<evidence type="ECO:0000313" key="9">
    <source>
        <dbReference type="EMBL" id="GAA95931.1"/>
    </source>
</evidence>
<comment type="similarity">
    <text evidence="6">Belongs to the mitochondrion-specific ribosomal protein mL54 family.</text>
</comment>
<evidence type="ECO:0000256" key="7">
    <source>
        <dbReference type="ARBA" id="ARBA00035179"/>
    </source>
</evidence>
<feature type="compositionally biased region" description="Polar residues" evidence="8">
    <location>
        <begin position="140"/>
        <end position="153"/>
    </location>
</feature>
<reference evidence="9 10" key="2">
    <citation type="journal article" date="2012" name="Open Biol.">
        <title>Characteristics of nucleosomes and linker DNA regions on the genome of the basidiomycete Mixia osmundae revealed by mono- and dinucleosome mapping.</title>
        <authorList>
            <person name="Nishida H."/>
            <person name="Kondo S."/>
            <person name="Matsumoto T."/>
            <person name="Suzuki Y."/>
            <person name="Yoshikawa H."/>
            <person name="Taylor T.D."/>
            <person name="Sugiyama J."/>
        </authorList>
    </citation>
    <scope>NUCLEOTIDE SEQUENCE [LARGE SCALE GENOMIC DNA]</scope>
    <source>
        <strain evidence="10">CBS 9802 / IAM 14324 / JCM 22182 / KY 12970</strain>
    </source>
</reference>
<dbReference type="EMBL" id="BABT02000068">
    <property type="protein sequence ID" value="GAA95931.1"/>
    <property type="molecule type" value="Genomic_DNA"/>
</dbReference>
<evidence type="ECO:0000256" key="8">
    <source>
        <dbReference type="SAM" id="MobiDB-lite"/>
    </source>
</evidence>
<reference evidence="9 10" key="1">
    <citation type="journal article" date="2011" name="J. Gen. Appl. Microbiol.">
        <title>Draft genome sequencing of the enigmatic basidiomycete Mixia osmundae.</title>
        <authorList>
            <person name="Nishida H."/>
            <person name="Nagatsuka Y."/>
            <person name="Sugiyama J."/>
        </authorList>
    </citation>
    <scope>NUCLEOTIDE SEQUENCE [LARGE SCALE GENOMIC DNA]</scope>
    <source>
        <strain evidence="10">CBS 9802 / IAM 14324 / JCM 22182 / KY 12970</strain>
    </source>
</reference>
<dbReference type="HOGENOM" id="CLU_086132_1_1_1"/>
<dbReference type="InParanoid" id="G7DZC1"/>
<keyword evidence="3" id="KW-0689">Ribosomal protein</keyword>
<sequence length="208" mass="22502">MASLRRCRVCLRLVDSQLLVRRSPFSRFASSSSSAKAPNSSATPTTPEPTQDPTLDTPRSAATVGTPLKGLAYLKGVPDPPARPDGDYPAWLWHLLDTPTSSVPDDLPAASGAKGKTALRSGTARSAIKTVGSKPRLNAGSKSTKPSDASTAQLDRDQMATMKPERRLSEVEQRTQDRARRVAEYDITRKALAKKNKESIKTLNFLKS</sequence>
<dbReference type="STRING" id="764103.G7DZC1"/>
<comment type="caution">
    <text evidence="9">The sequence shown here is derived from an EMBL/GenBank/DDBJ whole genome shotgun (WGS) entry which is preliminary data.</text>
</comment>
<evidence type="ECO:0000313" key="10">
    <source>
        <dbReference type="Proteomes" id="UP000009131"/>
    </source>
</evidence>
<dbReference type="RefSeq" id="XP_014571200.1">
    <property type="nucleotide sequence ID" value="XM_014715714.1"/>
</dbReference>
<keyword evidence="10" id="KW-1185">Reference proteome</keyword>
<evidence type="ECO:0000256" key="6">
    <source>
        <dbReference type="ARBA" id="ARBA00033752"/>
    </source>
</evidence>
<evidence type="ECO:0000256" key="1">
    <source>
        <dbReference type="ARBA" id="ARBA00004173"/>
    </source>
</evidence>
<keyword evidence="5" id="KW-0687">Ribonucleoprotein</keyword>
<dbReference type="GO" id="GO:0005762">
    <property type="term" value="C:mitochondrial large ribosomal subunit"/>
    <property type="evidence" value="ECO:0007669"/>
    <property type="project" value="TreeGrafter"/>
</dbReference>
<evidence type="ECO:0000256" key="3">
    <source>
        <dbReference type="ARBA" id="ARBA00022980"/>
    </source>
</evidence>
<feature type="compositionally biased region" description="Low complexity" evidence="8">
    <location>
        <begin position="29"/>
        <end position="58"/>
    </location>
</feature>
<evidence type="ECO:0000256" key="4">
    <source>
        <dbReference type="ARBA" id="ARBA00023128"/>
    </source>
</evidence>
<evidence type="ECO:0000256" key="5">
    <source>
        <dbReference type="ARBA" id="ARBA00023274"/>
    </source>
</evidence>
<keyword evidence="4" id="KW-0496">Mitochondrion</keyword>
<keyword evidence="2" id="KW-0809">Transit peptide</keyword>
<dbReference type="InterPro" id="IPR013870">
    <property type="entry name" value="Ribosomal_mL54"/>
</dbReference>
<feature type="region of interest" description="Disordered" evidence="8">
    <location>
        <begin position="102"/>
        <end position="180"/>
    </location>
</feature>
<dbReference type="OrthoDB" id="10252718at2759"/>
<feature type="region of interest" description="Disordered" evidence="8">
    <location>
        <begin position="29"/>
        <end position="63"/>
    </location>
</feature>
<gene>
    <name evidence="9" type="primary">Mo02589</name>
    <name evidence="9" type="ORF">E5Q_02589</name>
</gene>
<dbReference type="PANTHER" id="PTHR28595:SF1">
    <property type="entry name" value="LARGE RIBOSOMAL SUBUNIT PROTEIN ML54"/>
    <property type="match status" value="1"/>
</dbReference>